<gene>
    <name evidence="4" type="ORF">J2S08_001811</name>
</gene>
<proteinExistence type="inferred from homology"/>
<dbReference type="Pfam" id="PF26078">
    <property type="entry name" value="Baseplate_J_M"/>
    <property type="match status" value="1"/>
</dbReference>
<dbReference type="PANTHER" id="PTHR37829">
    <property type="entry name" value="PHAGE-LIKE ELEMENT PBSX PROTEIN XKDT"/>
    <property type="match status" value="1"/>
</dbReference>
<comment type="caution">
    <text evidence="4">The sequence shown here is derived from an EMBL/GenBank/DDBJ whole genome shotgun (WGS) entry which is preliminary data.</text>
</comment>
<dbReference type="EMBL" id="JAUSTT010000009">
    <property type="protein sequence ID" value="MDQ0175975.1"/>
    <property type="molecule type" value="Genomic_DNA"/>
</dbReference>
<reference evidence="4 5" key="1">
    <citation type="submission" date="2023-07" db="EMBL/GenBank/DDBJ databases">
        <title>Genomic Encyclopedia of Type Strains, Phase IV (KMG-IV): sequencing the most valuable type-strain genomes for metagenomic binning, comparative biology and taxonomic classification.</title>
        <authorList>
            <person name="Goeker M."/>
        </authorList>
    </citation>
    <scope>NUCLEOTIDE SEQUENCE [LARGE SCALE GENOMIC DNA]</scope>
    <source>
        <strain evidence="4 5">DSM 23837</strain>
    </source>
</reference>
<dbReference type="InterPro" id="IPR058530">
    <property type="entry name" value="Baseplate_J-like_C"/>
</dbReference>
<dbReference type="InterPro" id="IPR058531">
    <property type="entry name" value="Baseplate_J_M"/>
</dbReference>
<sequence length="359" mass="39212">MYEHKTFESLLEQMLDYIRNDVDKREGSLVYSSSAAAAVIFAQLYADLTINDRLSFADTSSGEYLSRRTAEHGVNRYGASKARRKGLFFNNEGKPVDVPIGTRFSIGDLNYIVLSRIEKGQYALECEVTGVVGNEQFGTLLPIDYVEGLSRAELADVLIPGEDEEDDEALRLRFFEAVNEKPFGGNIADYKQKINAIAGVGGVKVFPTWRGGGTVKCTIIASDFSPPSPELVDEVQTIMDPEVNQGKGLGLAPVGHHVTIMGAKDVTVNVETTVILAAGTTIGQVQDDIENAVSLYFSMLRRTWKDEDNITVRMAQIDARILTVPGVVDVKDTKLNGVSENIDLDAEEIPTQGQVVING</sequence>
<evidence type="ECO:0000259" key="2">
    <source>
        <dbReference type="Pfam" id="PF26078"/>
    </source>
</evidence>
<dbReference type="PANTHER" id="PTHR37829:SF3">
    <property type="entry name" value="PROTEIN JAYE-RELATED"/>
    <property type="match status" value="1"/>
</dbReference>
<protein>
    <submittedName>
        <fullName evidence="4">Phage protein gp47/JayE</fullName>
    </submittedName>
</protein>
<keyword evidence="5" id="KW-1185">Reference proteome</keyword>
<evidence type="ECO:0000256" key="1">
    <source>
        <dbReference type="ARBA" id="ARBA00038087"/>
    </source>
</evidence>
<dbReference type="Proteomes" id="UP001223586">
    <property type="component" value="Unassembled WGS sequence"/>
</dbReference>
<comment type="similarity">
    <text evidence="1">Belongs to the Mu gp47/PBSX XkdT family.</text>
</comment>
<feature type="domain" description="Baseplate J-like central" evidence="2">
    <location>
        <begin position="182"/>
        <end position="261"/>
    </location>
</feature>
<name>A0ABT9WRQ2_9BACI</name>
<dbReference type="InterPro" id="IPR052399">
    <property type="entry name" value="Phage_Baseplate_Assmbl_Protein"/>
</dbReference>
<organism evidence="4 5">
    <name type="scientific">Bacillus chungangensis</name>
    <dbReference type="NCBI Taxonomy" id="587633"/>
    <lineage>
        <taxon>Bacteria</taxon>
        <taxon>Bacillati</taxon>
        <taxon>Bacillota</taxon>
        <taxon>Bacilli</taxon>
        <taxon>Bacillales</taxon>
        <taxon>Bacillaceae</taxon>
        <taxon>Bacillus</taxon>
    </lineage>
</organism>
<dbReference type="RefSeq" id="WP_307228744.1">
    <property type="nucleotide sequence ID" value="NZ_JAUSTT010000009.1"/>
</dbReference>
<evidence type="ECO:0000313" key="4">
    <source>
        <dbReference type="EMBL" id="MDQ0175975.1"/>
    </source>
</evidence>
<dbReference type="Pfam" id="PF26079">
    <property type="entry name" value="Baseplate_J_C"/>
    <property type="match status" value="1"/>
</dbReference>
<evidence type="ECO:0000313" key="5">
    <source>
        <dbReference type="Proteomes" id="UP001223586"/>
    </source>
</evidence>
<feature type="domain" description="Baseplate J-like C-terminal" evidence="3">
    <location>
        <begin position="268"/>
        <end position="358"/>
    </location>
</feature>
<accession>A0ABT9WRQ2</accession>
<evidence type="ECO:0000259" key="3">
    <source>
        <dbReference type="Pfam" id="PF26079"/>
    </source>
</evidence>